<organism evidence="2 3">
    <name type="scientific">Natronoarchaeum philippinense</name>
    <dbReference type="NCBI Taxonomy" id="558529"/>
    <lineage>
        <taxon>Archaea</taxon>
        <taxon>Methanobacteriati</taxon>
        <taxon>Methanobacteriota</taxon>
        <taxon>Stenosarchaea group</taxon>
        <taxon>Halobacteria</taxon>
        <taxon>Halobacteriales</taxon>
        <taxon>Natronoarchaeaceae</taxon>
    </lineage>
</organism>
<dbReference type="OrthoDB" id="182995at2157"/>
<dbReference type="InterPro" id="IPR002831">
    <property type="entry name" value="Tscrpt_reg_TrmB_N"/>
</dbReference>
<keyword evidence="3" id="KW-1185">Reference proteome</keyword>
<dbReference type="Proteomes" id="UP000219453">
    <property type="component" value="Unassembled WGS sequence"/>
</dbReference>
<proteinExistence type="predicted"/>
<sequence>MSLAKSVGETRSDALPETIESPTAKLVYLALATDGAATVDDLRKRLDVGKLVLFETLGTLESKGLVDADGRYYLTT</sequence>
<dbReference type="RefSeq" id="WP_097010110.1">
    <property type="nucleotide sequence ID" value="NZ_OBEJ01000008.1"/>
</dbReference>
<dbReference type="InterPro" id="IPR036390">
    <property type="entry name" value="WH_DNA-bd_sf"/>
</dbReference>
<dbReference type="Pfam" id="PF01978">
    <property type="entry name" value="TrmB"/>
    <property type="match status" value="1"/>
</dbReference>
<reference evidence="2 3" key="1">
    <citation type="submission" date="2017-09" db="EMBL/GenBank/DDBJ databases">
        <authorList>
            <person name="Ehlers B."/>
            <person name="Leendertz F.H."/>
        </authorList>
    </citation>
    <scope>NUCLEOTIDE SEQUENCE [LARGE SCALE GENOMIC DNA]</scope>
    <source>
        <strain evidence="2 3">DSM 27208</strain>
    </source>
</reference>
<dbReference type="SUPFAM" id="SSF46785">
    <property type="entry name" value="Winged helix' DNA-binding domain"/>
    <property type="match status" value="1"/>
</dbReference>
<evidence type="ECO:0000313" key="3">
    <source>
        <dbReference type="Proteomes" id="UP000219453"/>
    </source>
</evidence>
<evidence type="ECO:0000313" key="2">
    <source>
        <dbReference type="EMBL" id="SNZ18075.1"/>
    </source>
</evidence>
<accession>A0A285P8K8</accession>
<name>A0A285P8K8_NATPI</name>
<dbReference type="EMBL" id="OBEJ01000008">
    <property type="protein sequence ID" value="SNZ18075.1"/>
    <property type="molecule type" value="Genomic_DNA"/>
</dbReference>
<protein>
    <submittedName>
        <fullName evidence="2">Sugar-specific transcriptional regulator TrmB</fullName>
    </submittedName>
</protein>
<gene>
    <name evidence="2" type="ORF">SAMN06269185_3230</name>
</gene>
<evidence type="ECO:0000259" key="1">
    <source>
        <dbReference type="Pfam" id="PF01978"/>
    </source>
</evidence>
<feature type="domain" description="Transcription regulator TrmB N-terminal" evidence="1">
    <location>
        <begin position="27"/>
        <end position="69"/>
    </location>
</feature>
<dbReference type="AlphaFoldDB" id="A0A285P8K8"/>